<dbReference type="GO" id="GO:0065002">
    <property type="term" value="P:intracellular protein transmembrane transport"/>
    <property type="evidence" value="ECO:0007669"/>
    <property type="project" value="UniProtKB-UniRule"/>
</dbReference>
<evidence type="ECO:0000256" key="4">
    <source>
        <dbReference type="ARBA" id="ARBA00022692"/>
    </source>
</evidence>
<evidence type="ECO:0000256" key="9">
    <source>
        <dbReference type="HAMAP-Rule" id="MF_00422"/>
    </source>
</evidence>
<dbReference type="AlphaFoldDB" id="T2GCG2"/>
<evidence type="ECO:0000256" key="3">
    <source>
        <dbReference type="ARBA" id="ARBA00022475"/>
    </source>
</evidence>
<feature type="region of interest" description="Disordered" evidence="10">
    <location>
        <begin position="1"/>
        <end position="46"/>
    </location>
</feature>
<reference evidence="11 12" key="1">
    <citation type="journal article" date="2013" name="J. Bacteriol.">
        <title>Roles of HynAB and Ech, the only two hydrogenases found in the model sulfate reducer Desulfovibrio gigas.</title>
        <authorList>
            <person name="Morais-Silva F.O."/>
            <person name="Santos C.I."/>
            <person name="Rodrigues R."/>
            <person name="Pereira I.A."/>
            <person name="Rodrigues-Pousada C."/>
        </authorList>
    </citation>
    <scope>NUCLEOTIDE SEQUENCE [LARGE SCALE GENOMIC DNA]</scope>
    <source>
        <strain evidence="12">ATCC 19364 / DSM 1382 / NCIMB 9332 / VKM B-1759</strain>
    </source>
</reference>
<keyword evidence="8 9" id="KW-0472">Membrane</keyword>
<comment type="subcellular location">
    <subcellularLocation>
        <location evidence="9">Cell membrane</location>
        <topology evidence="9">Single-pass membrane protein</topology>
    </subcellularLocation>
    <subcellularLocation>
        <location evidence="1">Membrane</location>
    </subcellularLocation>
</comment>
<gene>
    <name evidence="9" type="primary">secE</name>
    <name evidence="11" type="ORF">DGI_1768</name>
</gene>
<evidence type="ECO:0000256" key="6">
    <source>
        <dbReference type="ARBA" id="ARBA00022989"/>
    </source>
</evidence>
<dbReference type="PANTHER" id="PTHR33910:SF1">
    <property type="entry name" value="PROTEIN TRANSLOCASE SUBUNIT SECE"/>
    <property type="match status" value="1"/>
</dbReference>
<name>T2GCG2_MEGG1</name>
<dbReference type="GO" id="GO:0009306">
    <property type="term" value="P:protein secretion"/>
    <property type="evidence" value="ECO:0007669"/>
    <property type="project" value="UniProtKB-UniRule"/>
</dbReference>
<evidence type="ECO:0000313" key="12">
    <source>
        <dbReference type="Proteomes" id="UP000016587"/>
    </source>
</evidence>
<sequence length="109" mass="11887">MSDTERKNSPGAQARDKAARDKATPAASKSARRDGAKKEADSPQGLARKVQELKEFFEEAKVELKKITWPSRKEAQATSIAVLVLTVVMAVFLGLTDMSLSKIVELLLS</sequence>
<dbReference type="GO" id="GO:0006605">
    <property type="term" value="P:protein targeting"/>
    <property type="evidence" value="ECO:0007669"/>
    <property type="project" value="UniProtKB-UniRule"/>
</dbReference>
<feature type="compositionally biased region" description="Basic and acidic residues" evidence="10">
    <location>
        <begin position="31"/>
        <end position="41"/>
    </location>
</feature>
<dbReference type="Pfam" id="PF00584">
    <property type="entry name" value="SecE"/>
    <property type="match status" value="1"/>
</dbReference>
<protein>
    <recommendedName>
        <fullName evidence="9">Protein translocase subunit SecE</fullName>
    </recommendedName>
</protein>
<keyword evidence="5 9" id="KW-0653">Protein transport</keyword>
<dbReference type="EMBL" id="CP006585">
    <property type="protein sequence ID" value="AGW13572.1"/>
    <property type="molecule type" value="Genomic_DNA"/>
</dbReference>
<keyword evidence="2 9" id="KW-0813">Transport</keyword>
<dbReference type="Gene3D" id="1.20.5.1030">
    <property type="entry name" value="Preprotein translocase secy subunit"/>
    <property type="match status" value="1"/>
</dbReference>
<keyword evidence="4 9" id="KW-0812">Transmembrane</keyword>
<dbReference type="InterPro" id="IPR005807">
    <property type="entry name" value="SecE_bac"/>
</dbReference>
<evidence type="ECO:0000256" key="7">
    <source>
        <dbReference type="ARBA" id="ARBA00023010"/>
    </source>
</evidence>
<dbReference type="InterPro" id="IPR001901">
    <property type="entry name" value="Translocase_SecE/Sec61-g"/>
</dbReference>
<dbReference type="PATRIC" id="fig|1121448.10.peg.1744"/>
<evidence type="ECO:0000313" key="11">
    <source>
        <dbReference type="EMBL" id="AGW13572.1"/>
    </source>
</evidence>
<evidence type="ECO:0000256" key="5">
    <source>
        <dbReference type="ARBA" id="ARBA00022927"/>
    </source>
</evidence>
<dbReference type="eggNOG" id="COG0690">
    <property type="taxonomic scope" value="Bacteria"/>
</dbReference>
<evidence type="ECO:0000256" key="1">
    <source>
        <dbReference type="ARBA" id="ARBA00004370"/>
    </source>
</evidence>
<accession>T2GCG2</accession>
<comment type="function">
    <text evidence="9">Essential subunit of the Sec protein translocation channel SecYEG. Clamps together the 2 halves of SecY. May contact the channel plug during translocation.</text>
</comment>
<dbReference type="HAMAP" id="MF_00422">
    <property type="entry name" value="SecE"/>
    <property type="match status" value="1"/>
</dbReference>
<dbReference type="GO" id="GO:0005886">
    <property type="term" value="C:plasma membrane"/>
    <property type="evidence" value="ECO:0007669"/>
    <property type="project" value="UniProtKB-SubCell"/>
</dbReference>
<dbReference type="KEGG" id="dgg:DGI_1768"/>
<dbReference type="HOGENOM" id="CLU_113663_7_1_7"/>
<organism evidence="11 12">
    <name type="scientific">Megalodesulfovibrio gigas (strain ATCC 19364 / DSM 1382 / NCIMB 9332 / VKM B-1759)</name>
    <name type="common">Desulfovibrio gigas</name>
    <dbReference type="NCBI Taxonomy" id="1121448"/>
    <lineage>
        <taxon>Bacteria</taxon>
        <taxon>Pseudomonadati</taxon>
        <taxon>Thermodesulfobacteriota</taxon>
        <taxon>Desulfovibrionia</taxon>
        <taxon>Desulfovibrionales</taxon>
        <taxon>Desulfovibrionaceae</taxon>
        <taxon>Megalodesulfovibrio</taxon>
    </lineage>
</organism>
<dbReference type="GO" id="GO:0008320">
    <property type="term" value="F:protein transmembrane transporter activity"/>
    <property type="evidence" value="ECO:0007669"/>
    <property type="project" value="UniProtKB-UniRule"/>
</dbReference>
<comment type="similarity">
    <text evidence="9">Belongs to the SecE/SEC61-gamma family.</text>
</comment>
<feature type="transmembrane region" description="Helical" evidence="9">
    <location>
        <begin position="75"/>
        <end position="95"/>
    </location>
</feature>
<keyword evidence="6 9" id="KW-1133">Transmembrane helix</keyword>
<dbReference type="PROSITE" id="PS01067">
    <property type="entry name" value="SECE_SEC61G"/>
    <property type="match status" value="1"/>
</dbReference>
<keyword evidence="7 9" id="KW-0811">Translocation</keyword>
<keyword evidence="12" id="KW-1185">Reference proteome</keyword>
<comment type="subunit">
    <text evidence="9">Component of the Sec protein translocase complex. Heterotrimer consisting of SecY, SecE and SecG subunits. The heterotrimers can form oligomers, although 1 heterotrimer is thought to be able to translocate proteins. Interacts with the ribosome. Interacts with SecDF, and other proteins may be involved. Interacts with SecA.</text>
</comment>
<keyword evidence="3 9" id="KW-1003">Cell membrane</keyword>
<proteinExistence type="inferred from homology"/>
<dbReference type="Proteomes" id="UP000016587">
    <property type="component" value="Chromosome"/>
</dbReference>
<dbReference type="InterPro" id="IPR038379">
    <property type="entry name" value="SecE_sf"/>
</dbReference>
<evidence type="ECO:0000256" key="2">
    <source>
        <dbReference type="ARBA" id="ARBA00022448"/>
    </source>
</evidence>
<evidence type="ECO:0000256" key="8">
    <source>
        <dbReference type="ARBA" id="ARBA00023136"/>
    </source>
</evidence>
<dbReference type="GO" id="GO:0043952">
    <property type="term" value="P:protein transport by the Sec complex"/>
    <property type="evidence" value="ECO:0007669"/>
    <property type="project" value="UniProtKB-UniRule"/>
</dbReference>
<dbReference type="PANTHER" id="PTHR33910">
    <property type="entry name" value="PROTEIN TRANSLOCASE SUBUNIT SECE"/>
    <property type="match status" value="1"/>
</dbReference>
<dbReference type="STRING" id="1121448.DGI_1768"/>
<evidence type="ECO:0000256" key="10">
    <source>
        <dbReference type="SAM" id="MobiDB-lite"/>
    </source>
</evidence>
<feature type="compositionally biased region" description="Basic and acidic residues" evidence="10">
    <location>
        <begin position="1"/>
        <end position="23"/>
    </location>
</feature>
<reference evidence="12" key="2">
    <citation type="submission" date="2013-07" db="EMBL/GenBank/DDBJ databases">
        <authorList>
            <person name="Morais-Silva F.O."/>
            <person name="Rezende A.M."/>
            <person name="Pimentel C."/>
            <person name="Resende D.M."/>
            <person name="Santos C.I."/>
            <person name="Clemente C."/>
            <person name="de Oliveira L.M."/>
            <person name="da Silva S.M."/>
            <person name="Costa D.A."/>
            <person name="Varela-Raposo A."/>
            <person name="Horacio E.C.A."/>
            <person name="Matos M."/>
            <person name="Flores O."/>
            <person name="Ruiz J.C."/>
            <person name="Rodrigues-Pousada C."/>
        </authorList>
    </citation>
    <scope>NUCLEOTIDE SEQUENCE [LARGE SCALE GENOMIC DNA]</scope>
    <source>
        <strain evidence="12">ATCC 19364 / DSM 1382 / NCIMB 9332 / VKM B-1759</strain>
    </source>
</reference>
<dbReference type="NCBIfam" id="TIGR00964">
    <property type="entry name" value="secE_bact"/>
    <property type="match status" value="1"/>
</dbReference>